<accession>A0ABR2GUY7</accession>
<evidence type="ECO:0008006" key="4">
    <source>
        <dbReference type="Google" id="ProtNLM"/>
    </source>
</evidence>
<keyword evidence="3" id="KW-1185">Reference proteome</keyword>
<gene>
    <name evidence="2" type="ORF">M9Y10_036284</name>
</gene>
<dbReference type="Proteomes" id="UP001470230">
    <property type="component" value="Unassembled WGS sequence"/>
</dbReference>
<organism evidence="2 3">
    <name type="scientific">Tritrichomonas musculus</name>
    <dbReference type="NCBI Taxonomy" id="1915356"/>
    <lineage>
        <taxon>Eukaryota</taxon>
        <taxon>Metamonada</taxon>
        <taxon>Parabasalia</taxon>
        <taxon>Tritrichomonadida</taxon>
        <taxon>Tritrichomonadidae</taxon>
        <taxon>Tritrichomonas</taxon>
    </lineage>
</organism>
<comment type="caution">
    <text evidence="2">The sequence shown here is derived from an EMBL/GenBank/DDBJ whole genome shotgun (WGS) entry which is preliminary data.</text>
</comment>
<dbReference type="EMBL" id="JAPFFF010000058">
    <property type="protein sequence ID" value="KAK8837749.1"/>
    <property type="molecule type" value="Genomic_DNA"/>
</dbReference>
<name>A0ABR2GUY7_9EUKA</name>
<dbReference type="SUPFAM" id="SSF47473">
    <property type="entry name" value="EF-hand"/>
    <property type="match status" value="1"/>
</dbReference>
<feature type="compositionally biased region" description="Polar residues" evidence="1">
    <location>
        <begin position="121"/>
        <end position="141"/>
    </location>
</feature>
<sequence length="306" mass="34905">METSQIQSIVVAFQKLMQQKGFSAKTQWDELTIMPTKVLSKSTFLQRLSSYGLDLTDDEVSLLWNHYNMKPDSINFNDFEKIMKTTFHTPQANELPISVTLNDHGRSRQVTAPTQRYISQASYQDEQPYDSNYQRSINPQGSPRGMSRRAKDYDSDDEGGHSYYTCKTIKERELTSLPLSDMKTIDSLSNTSIQRQQYDGPSSTRRTFKSKTSLKKTMATISDIACSVDPSSWSCFLRWRDPTKNTIDAQDLASAIQRDANVRLNLADVQKVIDKYGPLNQNTFKLMLTEGHRYSMSGNFDDDDGC</sequence>
<evidence type="ECO:0000256" key="1">
    <source>
        <dbReference type="SAM" id="MobiDB-lite"/>
    </source>
</evidence>
<proteinExistence type="predicted"/>
<evidence type="ECO:0000313" key="2">
    <source>
        <dbReference type="EMBL" id="KAK8837749.1"/>
    </source>
</evidence>
<reference evidence="2 3" key="1">
    <citation type="submission" date="2024-04" db="EMBL/GenBank/DDBJ databases">
        <title>Tritrichomonas musculus Genome.</title>
        <authorList>
            <person name="Alves-Ferreira E."/>
            <person name="Grigg M."/>
            <person name="Lorenzi H."/>
            <person name="Galac M."/>
        </authorList>
    </citation>
    <scope>NUCLEOTIDE SEQUENCE [LARGE SCALE GENOMIC DNA]</scope>
    <source>
        <strain evidence="2 3">EAF2021</strain>
    </source>
</reference>
<feature type="region of interest" description="Disordered" evidence="1">
    <location>
        <begin position="121"/>
        <end position="158"/>
    </location>
</feature>
<protein>
    <recommendedName>
        <fullName evidence="4">EF-hand domain-containing protein</fullName>
    </recommendedName>
</protein>
<evidence type="ECO:0000313" key="3">
    <source>
        <dbReference type="Proteomes" id="UP001470230"/>
    </source>
</evidence>
<dbReference type="InterPro" id="IPR011992">
    <property type="entry name" value="EF-hand-dom_pair"/>
</dbReference>